<sequence length="105" mass="11631">MLQANSTVRIICGMKIATEKTDYSILLKKTILQLMHQTLSVSACKIFAIDFRMLYGIGATVVNYLVIMLQFDLMADKLSDLKTASLSTADSSVTSPLNEKIQQPK</sequence>
<evidence type="ECO:0000256" key="8">
    <source>
        <dbReference type="SAM" id="MobiDB-lite"/>
    </source>
</evidence>
<keyword evidence="5 9" id="KW-0472">Membrane</keyword>
<evidence type="ECO:0000256" key="3">
    <source>
        <dbReference type="ARBA" id="ARBA00022692"/>
    </source>
</evidence>
<dbReference type="GO" id="GO:0007635">
    <property type="term" value="P:chemosensory behavior"/>
    <property type="evidence" value="ECO:0007669"/>
    <property type="project" value="TreeGrafter"/>
</dbReference>
<gene>
    <name evidence="10" type="ORF">PPYR_06947</name>
</gene>
<dbReference type="GO" id="GO:0050909">
    <property type="term" value="P:sensory perception of taste"/>
    <property type="evidence" value="ECO:0007669"/>
    <property type="project" value="InterPro"/>
</dbReference>
<reference evidence="10 11" key="1">
    <citation type="journal article" date="2018" name="Elife">
        <title>Firefly genomes illuminate parallel origins of bioluminescence in beetles.</title>
        <authorList>
            <person name="Fallon T.R."/>
            <person name="Lower S.E."/>
            <person name="Chang C.H."/>
            <person name="Bessho-Uehara M."/>
            <person name="Martin G.J."/>
            <person name="Bewick A.J."/>
            <person name="Behringer M."/>
            <person name="Debat H.J."/>
            <person name="Wong I."/>
            <person name="Day J.C."/>
            <person name="Suvorov A."/>
            <person name="Silva C.J."/>
            <person name="Stanger-Hall K.F."/>
            <person name="Hall D.W."/>
            <person name="Schmitz R.J."/>
            <person name="Nelson D.R."/>
            <person name="Lewis S.M."/>
            <person name="Shigenobu S."/>
            <person name="Bybee S.M."/>
            <person name="Larracuente A.M."/>
            <person name="Oba Y."/>
            <person name="Weng J.K."/>
        </authorList>
    </citation>
    <scope>NUCLEOTIDE SEQUENCE [LARGE SCALE GENOMIC DNA]</scope>
    <source>
        <strain evidence="10">1611_PpyrPB1</strain>
        <tissue evidence="10">Whole body</tissue>
    </source>
</reference>
<dbReference type="InParanoid" id="A0A5N4AP12"/>
<name>A0A5N4AP12_PHOPY</name>
<evidence type="ECO:0000256" key="2">
    <source>
        <dbReference type="ARBA" id="ARBA00022475"/>
    </source>
</evidence>
<dbReference type="GO" id="GO:0030425">
    <property type="term" value="C:dendrite"/>
    <property type="evidence" value="ECO:0007669"/>
    <property type="project" value="TreeGrafter"/>
</dbReference>
<dbReference type="InterPro" id="IPR013604">
    <property type="entry name" value="7TM_chemorcpt"/>
</dbReference>
<comment type="subcellular location">
    <subcellularLocation>
        <location evidence="1">Cell membrane</location>
        <topology evidence="1">Multi-pass membrane protein</topology>
    </subcellularLocation>
</comment>
<dbReference type="PANTHER" id="PTHR21143:SF104">
    <property type="entry name" value="GUSTATORY RECEPTOR 8A-RELATED"/>
    <property type="match status" value="1"/>
</dbReference>
<evidence type="ECO:0000256" key="9">
    <source>
        <dbReference type="SAM" id="Phobius"/>
    </source>
</evidence>
<dbReference type="GO" id="GO:0007165">
    <property type="term" value="P:signal transduction"/>
    <property type="evidence" value="ECO:0007669"/>
    <property type="project" value="UniProtKB-KW"/>
</dbReference>
<feature type="transmembrane region" description="Helical" evidence="9">
    <location>
        <begin position="53"/>
        <end position="71"/>
    </location>
</feature>
<feature type="region of interest" description="Disordered" evidence="8">
    <location>
        <begin position="86"/>
        <end position="105"/>
    </location>
</feature>
<proteinExistence type="predicted"/>
<keyword evidence="3 9" id="KW-0812">Transmembrane</keyword>
<evidence type="ECO:0000256" key="4">
    <source>
        <dbReference type="ARBA" id="ARBA00022989"/>
    </source>
</evidence>
<evidence type="ECO:0008006" key="12">
    <source>
        <dbReference type="Google" id="ProtNLM"/>
    </source>
</evidence>
<keyword evidence="4 9" id="KW-1133">Transmembrane helix</keyword>
<organism evidence="10 11">
    <name type="scientific">Photinus pyralis</name>
    <name type="common">Common eastern firefly</name>
    <name type="synonym">Lampyris pyralis</name>
    <dbReference type="NCBI Taxonomy" id="7054"/>
    <lineage>
        <taxon>Eukaryota</taxon>
        <taxon>Metazoa</taxon>
        <taxon>Ecdysozoa</taxon>
        <taxon>Arthropoda</taxon>
        <taxon>Hexapoda</taxon>
        <taxon>Insecta</taxon>
        <taxon>Pterygota</taxon>
        <taxon>Neoptera</taxon>
        <taxon>Endopterygota</taxon>
        <taxon>Coleoptera</taxon>
        <taxon>Polyphaga</taxon>
        <taxon>Elateriformia</taxon>
        <taxon>Elateroidea</taxon>
        <taxon>Lampyridae</taxon>
        <taxon>Lampyrinae</taxon>
        <taxon>Photinus</taxon>
    </lineage>
</organism>
<dbReference type="GO" id="GO:0030424">
    <property type="term" value="C:axon"/>
    <property type="evidence" value="ECO:0007669"/>
    <property type="project" value="TreeGrafter"/>
</dbReference>
<accession>A0A5N4AP12</accession>
<dbReference type="GO" id="GO:0005886">
    <property type="term" value="C:plasma membrane"/>
    <property type="evidence" value="ECO:0007669"/>
    <property type="project" value="UniProtKB-SubCell"/>
</dbReference>
<keyword evidence="11" id="KW-1185">Reference proteome</keyword>
<evidence type="ECO:0000256" key="7">
    <source>
        <dbReference type="ARBA" id="ARBA00023224"/>
    </source>
</evidence>
<evidence type="ECO:0000313" key="11">
    <source>
        <dbReference type="Proteomes" id="UP000327044"/>
    </source>
</evidence>
<dbReference type="PANTHER" id="PTHR21143">
    <property type="entry name" value="INVERTEBRATE GUSTATORY RECEPTOR"/>
    <property type="match status" value="1"/>
</dbReference>
<keyword evidence="2" id="KW-1003">Cell membrane</keyword>
<dbReference type="GO" id="GO:0008049">
    <property type="term" value="P:male courtship behavior"/>
    <property type="evidence" value="ECO:0007669"/>
    <property type="project" value="TreeGrafter"/>
</dbReference>
<evidence type="ECO:0000256" key="6">
    <source>
        <dbReference type="ARBA" id="ARBA00023170"/>
    </source>
</evidence>
<dbReference type="Pfam" id="PF08395">
    <property type="entry name" value="7tm_7"/>
    <property type="match status" value="1"/>
</dbReference>
<evidence type="ECO:0000256" key="1">
    <source>
        <dbReference type="ARBA" id="ARBA00004651"/>
    </source>
</evidence>
<protein>
    <recommendedName>
        <fullName evidence="12">Gustatory receptor</fullName>
    </recommendedName>
</protein>
<dbReference type="EMBL" id="VVIM01000005">
    <property type="protein sequence ID" value="KAB0799067.1"/>
    <property type="molecule type" value="Genomic_DNA"/>
</dbReference>
<keyword evidence="7" id="KW-0807">Transducer</keyword>
<dbReference type="Proteomes" id="UP000327044">
    <property type="component" value="Unassembled WGS sequence"/>
</dbReference>
<keyword evidence="6" id="KW-0675">Receptor</keyword>
<evidence type="ECO:0000256" key="5">
    <source>
        <dbReference type="ARBA" id="ARBA00023136"/>
    </source>
</evidence>
<dbReference type="GO" id="GO:0043025">
    <property type="term" value="C:neuronal cell body"/>
    <property type="evidence" value="ECO:0007669"/>
    <property type="project" value="TreeGrafter"/>
</dbReference>
<comment type="caution">
    <text evidence="10">The sequence shown here is derived from an EMBL/GenBank/DDBJ whole genome shotgun (WGS) entry which is preliminary data.</text>
</comment>
<dbReference type="AlphaFoldDB" id="A0A5N4AP12"/>
<evidence type="ECO:0000313" key="10">
    <source>
        <dbReference type="EMBL" id="KAB0799067.1"/>
    </source>
</evidence>